<dbReference type="PIRSF" id="PIRSF036565">
    <property type="entry name" value="Pyruvt_ip_decrb"/>
    <property type="match status" value="1"/>
</dbReference>
<evidence type="ECO:0000256" key="10">
    <source>
        <dbReference type="RuleBase" id="RU362132"/>
    </source>
</evidence>
<keyword evidence="8" id="KW-0456">Lyase</keyword>
<dbReference type="InterPro" id="IPR029035">
    <property type="entry name" value="DHS-like_NAD/FAD-binding_dom"/>
</dbReference>
<dbReference type="InterPro" id="IPR011766">
    <property type="entry name" value="TPP_enzyme_TPP-bd"/>
</dbReference>
<dbReference type="CDD" id="cd02005">
    <property type="entry name" value="TPP_PDC_IPDC"/>
    <property type="match status" value="1"/>
</dbReference>
<evidence type="ECO:0000256" key="7">
    <source>
        <dbReference type="ARBA" id="ARBA00023052"/>
    </source>
</evidence>
<dbReference type="Gene3D" id="3.40.50.970">
    <property type="match status" value="2"/>
</dbReference>
<dbReference type="InterPro" id="IPR012110">
    <property type="entry name" value="PDC/IPDC-like"/>
</dbReference>
<dbReference type="SUPFAM" id="SSF52467">
    <property type="entry name" value="DHS-like NAD/FAD-binding domain"/>
    <property type="match status" value="1"/>
</dbReference>
<dbReference type="InterPro" id="IPR029061">
    <property type="entry name" value="THDP-binding"/>
</dbReference>
<accession>A0A1B7L9X7</accession>
<organism evidence="14 15">
    <name type="scientific">Mangrovibacter phragmitis</name>
    <dbReference type="NCBI Taxonomy" id="1691903"/>
    <lineage>
        <taxon>Bacteria</taxon>
        <taxon>Pseudomonadati</taxon>
        <taxon>Pseudomonadota</taxon>
        <taxon>Gammaproteobacteria</taxon>
        <taxon>Enterobacterales</taxon>
        <taxon>Enterobacteriaceae</taxon>
        <taxon>Mangrovibacter</taxon>
    </lineage>
</organism>
<comment type="cofactor">
    <cofactor evidence="2">
        <name>thiamine diphosphate</name>
        <dbReference type="ChEBI" id="CHEBI:58937"/>
    </cofactor>
</comment>
<comment type="caution">
    <text evidence="14">The sequence shown here is derived from an EMBL/GenBank/DDBJ whole genome shotgun (WGS) entry which is preliminary data.</text>
</comment>
<comment type="cofactor">
    <cofactor evidence="1">
        <name>a metal cation</name>
        <dbReference type="ChEBI" id="CHEBI:25213"/>
    </cofactor>
</comment>
<sequence length="552" mass="60000">MQGSYTVADYLVDRLSECGIAHIFGVPGDYNLQFLDHIVAHPHLSWVGCANELNAAYAADGYARARGAAALVTTFGVGELSALNGVAGSCAEYLPVIHIVGAPCLKTQRAGDLVHHTLGDGEFQRFQRMSAEITCSQALLTPENACREIDRVLHDMLTQRKPGYLQLPADVAKISVQPPVNVITPTLPPAHPEQLDALRNALRDKIRGSHRVALLADFLAQRFGAQPVLQAWMDENPLPHASLIMGKGLFDETNPGFVGLYCGKSSTLRVLHAIEEADLVFCVGVKFIDTITCGFSQKLTLEQTVDVQPDAVRIDEQWFHGIPMSTTLTILQQLCRTDLPRQPVIPAPEPRVPRQLGLLDQDALWRVVQDALKPGDIVIADQGTASFGVASLVLPHGAKMVVQPLWGSIGFALPAAYGVQTALPGRRVIVIIGDGAAQLTIQELGSMLRDGLKPIILLLNNRGYTVERAIHGAEQPYNDIAQWNWTHLAQAMSESCQAQSWRVSEAVQLQSVLETASCANRLSFIEVMLPENDLPALLSAVTTSLEQRNNPS</sequence>
<dbReference type="FunFam" id="3.40.50.970:FF:000019">
    <property type="entry name" value="Pyruvate decarboxylase isozyme"/>
    <property type="match status" value="1"/>
</dbReference>
<feature type="binding site" evidence="9">
    <location>
        <position position="463"/>
    </location>
    <ligand>
        <name>Mg(2+)</name>
        <dbReference type="ChEBI" id="CHEBI:18420"/>
    </ligand>
</feature>
<evidence type="ECO:0000256" key="5">
    <source>
        <dbReference type="ARBA" id="ARBA00022793"/>
    </source>
</evidence>
<dbReference type="GO" id="GO:0004737">
    <property type="term" value="F:pyruvate decarboxylase activity"/>
    <property type="evidence" value="ECO:0007669"/>
    <property type="project" value="TreeGrafter"/>
</dbReference>
<evidence type="ECO:0000259" key="13">
    <source>
        <dbReference type="Pfam" id="PF02776"/>
    </source>
</evidence>
<feature type="binding site" evidence="9">
    <location>
        <position position="434"/>
    </location>
    <ligand>
        <name>Mg(2+)</name>
        <dbReference type="ChEBI" id="CHEBI:18420"/>
    </ligand>
</feature>
<dbReference type="PANTHER" id="PTHR43452">
    <property type="entry name" value="PYRUVATE DECARBOXYLASE"/>
    <property type="match status" value="1"/>
</dbReference>
<dbReference type="CDD" id="cd07038">
    <property type="entry name" value="TPP_PYR_PDC_IPDC_like"/>
    <property type="match status" value="1"/>
</dbReference>
<dbReference type="GO" id="GO:0030976">
    <property type="term" value="F:thiamine pyrophosphate binding"/>
    <property type="evidence" value="ECO:0007669"/>
    <property type="project" value="InterPro"/>
</dbReference>
<dbReference type="Pfam" id="PF02776">
    <property type="entry name" value="TPP_enzyme_N"/>
    <property type="match status" value="1"/>
</dbReference>
<dbReference type="InterPro" id="IPR047214">
    <property type="entry name" value="TPP_PDC_IPDC"/>
</dbReference>
<proteinExistence type="inferred from homology"/>
<feature type="domain" description="Thiamine pyrophosphate enzyme N-terminal TPP-binding" evidence="13">
    <location>
        <begin position="6"/>
        <end position="109"/>
    </location>
</feature>
<keyword evidence="7 10" id="KW-0786">Thiamine pyrophosphate</keyword>
<comment type="cofactor">
    <cofactor evidence="9">
        <name>Mg(2+)</name>
        <dbReference type="ChEBI" id="CHEBI:18420"/>
    </cofactor>
    <text evidence="9">Binds 1 Mg(2+) per subunit.</text>
</comment>
<evidence type="ECO:0000256" key="2">
    <source>
        <dbReference type="ARBA" id="ARBA00001964"/>
    </source>
</evidence>
<dbReference type="STRING" id="1691903.A9B99_05425"/>
<evidence type="ECO:0000313" key="15">
    <source>
        <dbReference type="Proteomes" id="UP000078225"/>
    </source>
</evidence>
<feature type="domain" description="Thiamine pyrophosphate enzyme central" evidence="11">
    <location>
        <begin position="203"/>
        <end position="317"/>
    </location>
</feature>
<evidence type="ECO:0000313" key="14">
    <source>
        <dbReference type="EMBL" id="OAT79129.1"/>
    </source>
</evidence>
<dbReference type="RefSeq" id="WP_064595313.1">
    <property type="nucleotide sequence ID" value="NZ_LYRP01000001.1"/>
</dbReference>
<dbReference type="SUPFAM" id="SSF52518">
    <property type="entry name" value="Thiamin diphosphate-binding fold (THDP-binding)"/>
    <property type="match status" value="2"/>
</dbReference>
<dbReference type="GO" id="GO:0000287">
    <property type="term" value="F:magnesium ion binding"/>
    <property type="evidence" value="ECO:0007669"/>
    <property type="project" value="InterPro"/>
</dbReference>
<feature type="binding site" evidence="9">
    <location>
        <position position="461"/>
    </location>
    <ligand>
        <name>Mg(2+)</name>
        <dbReference type="ChEBI" id="CHEBI:18420"/>
    </ligand>
</feature>
<keyword evidence="6 9" id="KW-0460">Magnesium</keyword>
<dbReference type="EMBL" id="LYRP01000001">
    <property type="protein sequence ID" value="OAT79129.1"/>
    <property type="molecule type" value="Genomic_DNA"/>
</dbReference>
<dbReference type="InterPro" id="IPR012001">
    <property type="entry name" value="Thiamin_PyroP_enz_TPP-bd_dom"/>
</dbReference>
<dbReference type="AlphaFoldDB" id="A0A1B7L9X7"/>
<evidence type="ECO:0000256" key="6">
    <source>
        <dbReference type="ARBA" id="ARBA00022842"/>
    </source>
</evidence>
<evidence type="ECO:0000259" key="12">
    <source>
        <dbReference type="Pfam" id="PF02775"/>
    </source>
</evidence>
<dbReference type="InterPro" id="IPR047213">
    <property type="entry name" value="TPP_PYR_PDC_IPDC-like"/>
</dbReference>
<gene>
    <name evidence="14" type="ORF">A9B99_05425</name>
</gene>
<feature type="domain" description="Thiamine pyrophosphate enzyme TPP-binding" evidence="12">
    <location>
        <begin position="398"/>
        <end position="527"/>
    </location>
</feature>
<dbReference type="Gene3D" id="3.40.50.1220">
    <property type="entry name" value="TPP-binding domain"/>
    <property type="match status" value="1"/>
</dbReference>
<evidence type="ECO:0000256" key="1">
    <source>
        <dbReference type="ARBA" id="ARBA00001920"/>
    </source>
</evidence>
<dbReference type="Pfam" id="PF00205">
    <property type="entry name" value="TPP_enzyme_M"/>
    <property type="match status" value="1"/>
</dbReference>
<keyword evidence="15" id="KW-1185">Reference proteome</keyword>
<dbReference type="Pfam" id="PF02775">
    <property type="entry name" value="TPP_enzyme_C"/>
    <property type="match status" value="1"/>
</dbReference>
<evidence type="ECO:0000256" key="9">
    <source>
        <dbReference type="PIRSR" id="PIRSR036565-2"/>
    </source>
</evidence>
<keyword evidence="14" id="KW-0670">Pyruvate</keyword>
<evidence type="ECO:0000256" key="8">
    <source>
        <dbReference type="ARBA" id="ARBA00023239"/>
    </source>
</evidence>
<evidence type="ECO:0000259" key="11">
    <source>
        <dbReference type="Pfam" id="PF00205"/>
    </source>
</evidence>
<evidence type="ECO:0000256" key="4">
    <source>
        <dbReference type="ARBA" id="ARBA00022723"/>
    </source>
</evidence>
<dbReference type="OrthoDB" id="9785953at2"/>
<dbReference type="PANTHER" id="PTHR43452:SF30">
    <property type="entry name" value="PYRUVATE DECARBOXYLASE ISOZYME 1-RELATED"/>
    <property type="match status" value="1"/>
</dbReference>
<name>A0A1B7L9X7_9ENTR</name>
<dbReference type="Proteomes" id="UP000078225">
    <property type="component" value="Unassembled WGS sequence"/>
</dbReference>
<comment type="similarity">
    <text evidence="3 10">Belongs to the TPP enzyme family.</text>
</comment>
<keyword evidence="5" id="KW-0210">Decarboxylase</keyword>
<keyword evidence="4 9" id="KW-0479">Metal-binding</keyword>
<protein>
    <submittedName>
        <fullName evidence="14">Indolepyruvate decarboxylase</fullName>
    </submittedName>
</protein>
<reference evidence="15" key="1">
    <citation type="submission" date="2016-05" db="EMBL/GenBank/DDBJ databases">
        <authorList>
            <person name="Behera P."/>
            <person name="Vaishampayan P."/>
            <person name="Singh N."/>
            <person name="Raina V."/>
            <person name="Suar M."/>
            <person name="Pattnaik A."/>
            <person name="Rastogi G."/>
        </authorList>
    </citation>
    <scope>NUCLEOTIDE SEQUENCE [LARGE SCALE GENOMIC DNA]</scope>
    <source>
        <strain evidence="15">MP23</strain>
    </source>
</reference>
<dbReference type="FunFam" id="3.40.50.970:FF:000024">
    <property type="entry name" value="Pyruvate decarboxylase isozyme"/>
    <property type="match status" value="1"/>
</dbReference>
<dbReference type="GO" id="GO:0000949">
    <property type="term" value="P:aromatic amino acid family catabolic process to alcohol via Ehrlich pathway"/>
    <property type="evidence" value="ECO:0007669"/>
    <property type="project" value="TreeGrafter"/>
</dbReference>
<evidence type="ECO:0000256" key="3">
    <source>
        <dbReference type="ARBA" id="ARBA00007812"/>
    </source>
</evidence>
<dbReference type="GO" id="GO:0005829">
    <property type="term" value="C:cytosol"/>
    <property type="evidence" value="ECO:0007669"/>
    <property type="project" value="TreeGrafter"/>
</dbReference>
<dbReference type="InterPro" id="IPR012000">
    <property type="entry name" value="Thiamin_PyroP_enz_cen_dom"/>
</dbReference>